<keyword evidence="3" id="KW-1185">Reference proteome</keyword>
<name>A0ABR4P993_9HELO</name>
<dbReference type="PANTHER" id="PTHR21310">
    <property type="entry name" value="AMINOGLYCOSIDE PHOSPHOTRANSFERASE-RELATED-RELATED"/>
    <property type="match status" value="1"/>
</dbReference>
<dbReference type="Proteomes" id="UP001629113">
    <property type="component" value="Unassembled WGS sequence"/>
</dbReference>
<organism evidence="2 3">
    <name type="scientific">Phlyctema vagabunda</name>
    <dbReference type="NCBI Taxonomy" id="108571"/>
    <lineage>
        <taxon>Eukaryota</taxon>
        <taxon>Fungi</taxon>
        <taxon>Dikarya</taxon>
        <taxon>Ascomycota</taxon>
        <taxon>Pezizomycotina</taxon>
        <taxon>Leotiomycetes</taxon>
        <taxon>Helotiales</taxon>
        <taxon>Dermateaceae</taxon>
        <taxon>Phlyctema</taxon>
    </lineage>
</organism>
<dbReference type="SUPFAM" id="SSF56112">
    <property type="entry name" value="Protein kinase-like (PK-like)"/>
    <property type="match status" value="1"/>
</dbReference>
<evidence type="ECO:0000313" key="3">
    <source>
        <dbReference type="Proteomes" id="UP001629113"/>
    </source>
</evidence>
<dbReference type="Gene3D" id="3.90.1200.10">
    <property type="match status" value="1"/>
</dbReference>
<proteinExistence type="predicted"/>
<accession>A0ABR4P993</accession>
<gene>
    <name evidence="2" type="ORF">PVAG01_08381</name>
</gene>
<sequence length="297" mass="34549">MKWTEIATKMASRSCLRQDQRKDDNSFTQAITTTFLAVWAKVPEFIRFQTYRLLRTAGLHLYGSTTSGIQRLPFGMYLKYGPKNHAERHAGEFNALKIVRSQTRIPVPRPIDLLLSRNESFLVTSRIEGGPAGLGLDEYSDEEMHQMAQDLRAWIDELHSITRNRESKYAITNAIGGPCLDYRISGDRVGPFPSEKEFSESLQLGILPGLIHRTDHEIVFTHADLNMRNILVKDGRITGIVDWENAGWFPDYWEYTKCHFGVRLSKRWLKMIEVVFKNEYEEELAIERQYWEYHSAW</sequence>
<evidence type="ECO:0000259" key="1">
    <source>
        <dbReference type="Pfam" id="PF01636"/>
    </source>
</evidence>
<dbReference type="InterPro" id="IPR051678">
    <property type="entry name" value="AGP_Transferase"/>
</dbReference>
<protein>
    <recommendedName>
        <fullName evidence="1">Aminoglycoside phosphotransferase domain-containing protein</fullName>
    </recommendedName>
</protein>
<dbReference type="InterPro" id="IPR011009">
    <property type="entry name" value="Kinase-like_dom_sf"/>
</dbReference>
<comment type="caution">
    <text evidence="2">The sequence shown here is derived from an EMBL/GenBank/DDBJ whole genome shotgun (WGS) entry which is preliminary data.</text>
</comment>
<dbReference type="PANTHER" id="PTHR21310:SF58">
    <property type="entry name" value="AMINOGLYCOSIDE PHOSPHOTRANSFERASE DOMAIN-CONTAINING PROTEIN"/>
    <property type="match status" value="1"/>
</dbReference>
<dbReference type="EMBL" id="JBFCZG010000007">
    <property type="protein sequence ID" value="KAL3419882.1"/>
    <property type="molecule type" value="Genomic_DNA"/>
</dbReference>
<dbReference type="InterPro" id="IPR002575">
    <property type="entry name" value="Aminoglycoside_PTrfase"/>
</dbReference>
<feature type="domain" description="Aminoglycoside phosphotransferase" evidence="1">
    <location>
        <begin position="83"/>
        <end position="259"/>
    </location>
</feature>
<reference evidence="2 3" key="1">
    <citation type="submission" date="2024-06" db="EMBL/GenBank/DDBJ databases">
        <title>Complete genome of Phlyctema vagabunda strain 19-DSS-EL-015.</title>
        <authorList>
            <person name="Fiorenzani C."/>
        </authorList>
    </citation>
    <scope>NUCLEOTIDE SEQUENCE [LARGE SCALE GENOMIC DNA]</scope>
    <source>
        <strain evidence="2 3">19-DSS-EL-015</strain>
    </source>
</reference>
<dbReference type="CDD" id="cd05120">
    <property type="entry name" value="APH_ChoK_like"/>
    <property type="match status" value="1"/>
</dbReference>
<dbReference type="Pfam" id="PF01636">
    <property type="entry name" value="APH"/>
    <property type="match status" value="1"/>
</dbReference>
<evidence type="ECO:0000313" key="2">
    <source>
        <dbReference type="EMBL" id="KAL3419882.1"/>
    </source>
</evidence>